<keyword evidence="1" id="KW-1185">Reference proteome</keyword>
<gene>
    <name evidence="2 3" type="primary">LOC104599955</name>
</gene>
<accession>A0A1U8AGC3</accession>
<dbReference type="OrthoDB" id="745018at2759"/>
<dbReference type="RefSeq" id="XP_019053755.1">
    <property type="nucleotide sequence ID" value="XM_019198210.1"/>
</dbReference>
<dbReference type="GeneID" id="104599955"/>
<dbReference type="KEGG" id="nnu:104599955"/>
<dbReference type="Proteomes" id="UP000189703">
    <property type="component" value="Unplaced"/>
</dbReference>
<sequence>MKTARQQKNTGEVSVKSKADAGLSCTRIKASVKKIGGRRKKATGKSDANLTKKDEHLVPSSAQTICQQLPVKETGNSNIVTTVETELGQTLQPSAKIRLQLFPIDEGTRTGLEKDGHNPHLELTLRARKKLVSVLNHLHNKWGSSSVAVGELMLLPYNVRLENLAGYRRWTLKDSAISAADVYEAIGKPLIFRLRYGWFSDLESKTHNKSPTSNNIRGSSQFGDIHKSFSENVECMNGDKQPLEDNLRASNTATPSSLGWADSLTNISMGGLLSEASLQGNVNRCDPMPIGGSSLQQLPFSSDSFDAAIAAHIYGRSQGSIPSSHVSHSSIFDAEETCHAFPFQKFCSSGKEFVAASRSGACSQDASLKPFKFPTLVEEEAQTGSTQDQTEEPKADLLLQRQGADNGENSLGMPDINWSDSLWSPDLSLSSSRQIISGDSINFSSLLSSSLDAFQSRSFFLRDEKVPPT</sequence>
<evidence type="ECO:0000313" key="3">
    <source>
        <dbReference type="RefSeq" id="XP_019053755.1"/>
    </source>
</evidence>
<dbReference type="GO" id="GO:0005634">
    <property type="term" value="C:nucleus"/>
    <property type="evidence" value="ECO:0000318"/>
    <property type="project" value="GO_Central"/>
</dbReference>
<dbReference type="eggNOG" id="ENOG502QUC4">
    <property type="taxonomic scope" value="Eukaryota"/>
</dbReference>
<dbReference type="GO" id="GO:0007389">
    <property type="term" value="P:pattern specification process"/>
    <property type="evidence" value="ECO:0000318"/>
    <property type="project" value="GO_Central"/>
</dbReference>
<evidence type="ECO:0000313" key="2">
    <source>
        <dbReference type="RefSeq" id="XP_010261015.1"/>
    </source>
</evidence>
<organism evidence="1 2">
    <name type="scientific">Nelumbo nucifera</name>
    <name type="common">Sacred lotus</name>
    <dbReference type="NCBI Taxonomy" id="4432"/>
    <lineage>
        <taxon>Eukaryota</taxon>
        <taxon>Viridiplantae</taxon>
        <taxon>Streptophyta</taxon>
        <taxon>Embryophyta</taxon>
        <taxon>Tracheophyta</taxon>
        <taxon>Spermatophyta</taxon>
        <taxon>Magnoliopsida</taxon>
        <taxon>Proteales</taxon>
        <taxon>Nelumbonaceae</taxon>
        <taxon>Nelumbo</taxon>
    </lineage>
</organism>
<dbReference type="InterPro" id="IPR055315">
    <property type="entry name" value="Cramped-like"/>
</dbReference>
<dbReference type="RefSeq" id="XP_010261015.1">
    <property type="nucleotide sequence ID" value="XM_010262713.2"/>
</dbReference>
<name>A0A1U8AGC3_NELNU</name>
<dbReference type="GO" id="GO:0003682">
    <property type="term" value="F:chromatin binding"/>
    <property type="evidence" value="ECO:0000318"/>
    <property type="project" value="GO_Central"/>
</dbReference>
<dbReference type="AlphaFoldDB" id="A0A1U8AGC3"/>
<dbReference type="PANTHER" id="PTHR21677">
    <property type="entry name" value="CRAMPED PROTEIN"/>
    <property type="match status" value="1"/>
</dbReference>
<dbReference type="PANTHER" id="PTHR21677:SF4">
    <property type="entry name" value="TSL-KINASE INTERACTING-LIKE PROTEIN"/>
    <property type="match status" value="1"/>
</dbReference>
<dbReference type="OMA" id="WTRSDSC"/>
<protein>
    <submittedName>
        <fullName evidence="2 3">TSL-kinase interacting protein 1-like</fullName>
    </submittedName>
</protein>
<evidence type="ECO:0000313" key="1">
    <source>
        <dbReference type="Proteomes" id="UP000189703"/>
    </source>
</evidence>
<proteinExistence type="predicted"/>
<reference evidence="2 3" key="1">
    <citation type="submission" date="2025-04" db="UniProtKB">
        <authorList>
            <consortium name="RefSeq"/>
        </authorList>
    </citation>
    <scope>IDENTIFICATION</scope>
</reference>